<dbReference type="Proteomes" id="UP000295783">
    <property type="component" value="Unassembled WGS sequence"/>
</dbReference>
<dbReference type="RefSeq" id="WP_133615220.1">
    <property type="nucleotide sequence ID" value="NZ_SNYW01000014.1"/>
</dbReference>
<protein>
    <recommendedName>
        <fullName evidence="3">Methyl-accepting chemotaxis protein</fullName>
    </recommendedName>
</protein>
<dbReference type="EMBL" id="SNYW01000014">
    <property type="protein sequence ID" value="TDQ77639.1"/>
    <property type="molecule type" value="Genomic_DNA"/>
</dbReference>
<comment type="caution">
    <text evidence="1">The sequence shown here is derived from an EMBL/GenBank/DDBJ whole genome shotgun (WGS) entry which is preliminary data.</text>
</comment>
<proteinExistence type="predicted"/>
<accession>A0A4R6WNC1</accession>
<organism evidence="1 2">
    <name type="scientific">Dongia mobilis</name>
    <dbReference type="NCBI Taxonomy" id="578943"/>
    <lineage>
        <taxon>Bacteria</taxon>
        <taxon>Pseudomonadati</taxon>
        <taxon>Pseudomonadota</taxon>
        <taxon>Alphaproteobacteria</taxon>
        <taxon>Rhodospirillales</taxon>
        <taxon>Dongiaceae</taxon>
        <taxon>Dongia</taxon>
    </lineage>
</organism>
<name>A0A4R6WNC1_9PROT</name>
<gene>
    <name evidence="1" type="ORF">A8950_3793</name>
</gene>
<evidence type="ECO:0000313" key="2">
    <source>
        <dbReference type="Proteomes" id="UP000295783"/>
    </source>
</evidence>
<dbReference type="AlphaFoldDB" id="A0A4R6WNC1"/>
<evidence type="ECO:0008006" key="3">
    <source>
        <dbReference type="Google" id="ProtNLM"/>
    </source>
</evidence>
<keyword evidence="2" id="KW-1185">Reference proteome</keyword>
<sequence length="89" mass="9825">MSRTISEASNASQSVDLEAEIRRMAEFVTQVARQMGLEGIAGAIKIVADETPSASDRVHEMARQFRERTVQMEDEVARFRAVAGGRRSA</sequence>
<reference evidence="1 2" key="1">
    <citation type="submission" date="2019-03" db="EMBL/GenBank/DDBJ databases">
        <title>Genomic Encyclopedia of Type Strains, Phase III (KMG-III): the genomes of soil and plant-associated and newly described type strains.</title>
        <authorList>
            <person name="Whitman W."/>
        </authorList>
    </citation>
    <scope>NUCLEOTIDE SEQUENCE [LARGE SCALE GENOMIC DNA]</scope>
    <source>
        <strain evidence="1 2">CGMCC 1.7660</strain>
    </source>
</reference>
<evidence type="ECO:0000313" key="1">
    <source>
        <dbReference type="EMBL" id="TDQ77639.1"/>
    </source>
</evidence>